<evidence type="ECO:0000313" key="2">
    <source>
        <dbReference type="EMBL" id="KYM89666.1"/>
    </source>
</evidence>
<sequence>MQRYAALKDKLVKSFVDIAKKKLRKLLNEVDLGDRRRSEKLETHLSHGKSQASRNSRRNRSRSQLESKSCWYHRYFGGKATKCTQLETSETRTLKGKLSPGADSLAMAARRLIVRDRVIGIKFLVDTEADVSIPVLRHDCTHISD</sequence>
<organism evidence="2 3">
    <name type="scientific">Atta colombica</name>
    <dbReference type="NCBI Taxonomy" id="520822"/>
    <lineage>
        <taxon>Eukaryota</taxon>
        <taxon>Metazoa</taxon>
        <taxon>Ecdysozoa</taxon>
        <taxon>Arthropoda</taxon>
        <taxon>Hexapoda</taxon>
        <taxon>Insecta</taxon>
        <taxon>Pterygota</taxon>
        <taxon>Neoptera</taxon>
        <taxon>Endopterygota</taxon>
        <taxon>Hymenoptera</taxon>
        <taxon>Apocrita</taxon>
        <taxon>Aculeata</taxon>
        <taxon>Formicoidea</taxon>
        <taxon>Formicidae</taxon>
        <taxon>Myrmicinae</taxon>
        <taxon>Atta</taxon>
    </lineage>
</organism>
<accession>A0A195BTA7</accession>
<evidence type="ECO:0000313" key="3">
    <source>
        <dbReference type="Proteomes" id="UP000078540"/>
    </source>
</evidence>
<dbReference type="PANTHER" id="PTHR33327:SF3">
    <property type="entry name" value="RNA-DIRECTED DNA POLYMERASE"/>
    <property type="match status" value="1"/>
</dbReference>
<dbReference type="AlphaFoldDB" id="A0A195BTA7"/>
<evidence type="ECO:0008006" key="4">
    <source>
        <dbReference type="Google" id="ProtNLM"/>
    </source>
</evidence>
<name>A0A195BTA7_9HYME</name>
<gene>
    <name evidence="2" type="ORF">ALC53_01978</name>
</gene>
<evidence type="ECO:0000256" key="1">
    <source>
        <dbReference type="SAM" id="MobiDB-lite"/>
    </source>
</evidence>
<feature type="region of interest" description="Disordered" evidence="1">
    <location>
        <begin position="38"/>
        <end position="65"/>
    </location>
</feature>
<keyword evidence="3" id="KW-1185">Reference proteome</keyword>
<dbReference type="PANTHER" id="PTHR33327">
    <property type="entry name" value="ENDONUCLEASE"/>
    <property type="match status" value="1"/>
</dbReference>
<dbReference type="STRING" id="520822.A0A195BTA7"/>
<reference evidence="2 3" key="1">
    <citation type="submission" date="2015-09" db="EMBL/GenBank/DDBJ databases">
        <title>Atta colombica WGS genome.</title>
        <authorList>
            <person name="Nygaard S."/>
            <person name="Hu H."/>
            <person name="Boomsma J."/>
            <person name="Zhang G."/>
        </authorList>
    </citation>
    <scope>NUCLEOTIDE SEQUENCE [LARGE SCALE GENOMIC DNA]</scope>
    <source>
        <strain evidence="2">Treedump-2</strain>
        <tissue evidence="2">Whole body</tissue>
    </source>
</reference>
<dbReference type="Proteomes" id="UP000078540">
    <property type="component" value="Unassembled WGS sequence"/>
</dbReference>
<dbReference type="EMBL" id="KQ976417">
    <property type="protein sequence ID" value="KYM89666.1"/>
    <property type="molecule type" value="Genomic_DNA"/>
</dbReference>
<protein>
    <recommendedName>
        <fullName evidence="4">Peptidase A2 domain-containing protein</fullName>
    </recommendedName>
</protein>
<proteinExistence type="predicted"/>